<protein>
    <submittedName>
        <fullName evidence="1">Uncharacterized protein</fullName>
    </submittedName>
</protein>
<proteinExistence type="predicted"/>
<reference evidence="1 2" key="1">
    <citation type="submission" date="2017-03" db="EMBL/GenBank/DDBJ databases">
        <title>wgs assembly of Dolosigranulum pigrum KPL CDC strains.</title>
        <authorList>
            <person name="Brugger S.D."/>
            <person name="Pettigrew M."/>
            <person name="Kong Y."/>
            <person name="Lemon K.P."/>
        </authorList>
    </citation>
    <scope>NUCLEOTIDE SEQUENCE [LARGE SCALE GENOMIC DNA]</scope>
    <source>
        <strain evidence="1 2">KPL1931_CDC4294-98</strain>
    </source>
</reference>
<evidence type="ECO:0000313" key="1">
    <source>
        <dbReference type="EMBL" id="RAN62408.1"/>
    </source>
</evidence>
<dbReference type="EMBL" id="NAQV01000023">
    <property type="protein sequence ID" value="RAN62408.1"/>
    <property type="molecule type" value="Genomic_DNA"/>
</dbReference>
<evidence type="ECO:0000313" key="2">
    <source>
        <dbReference type="Proteomes" id="UP000249099"/>
    </source>
</evidence>
<dbReference type="RefSeq" id="WP_112790356.1">
    <property type="nucleotide sequence ID" value="NZ_NAQV01000023.1"/>
</dbReference>
<organism evidence="1 2">
    <name type="scientific">Dolosigranulum pigrum</name>
    <dbReference type="NCBI Taxonomy" id="29394"/>
    <lineage>
        <taxon>Bacteria</taxon>
        <taxon>Bacillati</taxon>
        <taxon>Bacillota</taxon>
        <taxon>Bacilli</taxon>
        <taxon>Lactobacillales</taxon>
        <taxon>Carnobacteriaceae</taxon>
        <taxon>Dolosigranulum</taxon>
    </lineage>
</organism>
<sequence length="138" mass="16279">MWEILFTMKVIHQDGTVVFRPVPDPYLLIDDYLDEVMGTLPCRSPENWDGMSVKSVLYLLRKTMDMIITESMACYYNQDSFAERIMLYKTFILVEEIMDFLSDYQYAHLIVNWDCIDDGDGEDEFTDINDIDGWEDLD</sequence>
<accession>A0A328KHN7</accession>
<comment type="caution">
    <text evidence="1">The sequence shown here is derived from an EMBL/GenBank/DDBJ whole genome shotgun (WGS) entry which is preliminary data.</text>
</comment>
<name>A0A328KHN7_9LACT</name>
<gene>
    <name evidence="1" type="ORF">B8A44_07620</name>
</gene>
<dbReference type="Proteomes" id="UP000249099">
    <property type="component" value="Unassembled WGS sequence"/>
</dbReference>
<dbReference type="AlphaFoldDB" id="A0A328KHN7"/>